<dbReference type="AlphaFoldDB" id="S8ESZ1"/>
<name>S8ESZ1_FOMSC</name>
<accession>S8ESZ1</accession>
<dbReference type="PANTHER" id="PTHR23065">
    <property type="entry name" value="PROLINE-SERINE-THREONINE PHOSPHATASE INTERACTING PROTEIN 1"/>
    <property type="match status" value="1"/>
</dbReference>
<feature type="non-terminal residue" evidence="1">
    <location>
        <position position="1"/>
    </location>
</feature>
<sequence length="468" mass="51477">GEDFATWLKDNVEEFSGSLDHAAFAAKELTEKHNLLRRVGEFGNDYENANDAFYQFRTKAFELGVAHGPVENAGSPIQKSLSPMAEAVAARTTTFASLVSKALNANGNTEPPHIRSRREADSADRDYRIAVRKLDRQRLGLEERVEETLKTLQKWELDRLRAVKTVLRQYQTTVAKLAKAYEPSLERSDLLIDSYAPEVLIEQNRTGPFRPEPRVYESVTHDESDVGPTLPWLALRTPKTSDRKIERKHPVPDPRAATALNFLRDVSRATGSAARALHLPGREALAACLLRRAGPHVDRLRATGYLYVLAQAPRHDNACTLPCEPPVAGRRYVVSSKTGVASESRPSPPRDMLSGRSYVAVSEPHARTGGVQPCTVPASTACNELRGPVWTGYGILVGIPSAETSRPRSAATCHRCLKLARRLSGPYDDDFSPPSSCRRLRGIRRLSTASSLACQASGPGLPSSRYPP</sequence>
<dbReference type="GO" id="GO:0007010">
    <property type="term" value="P:cytoskeleton organization"/>
    <property type="evidence" value="ECO:0007669"/>
    <property type="project" value="TreeGrafter"/>
</dbReference>
<dbReference type="InterPro" id="IPR027267">
    <property type="entry name" value="AH/BAR_dom_sf"/>
</dbReference>
<dbReference type="Proteomes" id="UP000015241">
    <property type="component" value="Unassembled WGS sequence"/>
</dbReference>
<dbReference type="eggNOG" id="ENOG502QQWB">
    <property type="taxonomic scope" value="Eukaryota"/>
</dbReference>
<dbReference type="GO" id="GO:0007264">
    <property type="term" value="P:small GTPase-mediated signal transduction"/>
    <property type="evidence" value="ECO:0007669"/>
    <property type="project" value="TreeGrafter"/>
</dbReference>
<evidence type="ECO:0000313" key="1">
    <source>
        <dbReference type="EMBL" id="EPS92845.1"/>
    </source>
</evidence>
<dbReference type="STRING" id="743788.S8ESZ1"/>
<dbReference type="Gene3D" id="1.20.1270.60">
    <property type="entry name" value="Arfaptin homology (AH) domain/BAR domain"/>
    <property type="match status" value="1"/>
</dbReference>
<dbReference type="GO" id="GO:0005886">
    <property type="term" value="C:plasma membrane"/>
    <property type="evidence" value="ECO:0007669"/>
    <property type="project" value="TreeGrafter"/>
</dbReference>
<dbReference type="GO" id="GO:0000935">
    <property type="term" value="C:division septum"/>
    <property type="evidence" value="ECO:0007669"/>
    <property type="project" value="TreeGrafter"/>
</dbReference>
<evidence type="ECO:0008006" key="3">
    <source>
        <dbReference type="Google" id="ProtNLM"/>
    </source>
</evidence>
<dbReference type="OrthoDB" id="2155291at2759"/>
<protein>
    <recommendedName>
        <fullName evidence="3">BAR domain-containing protein</fullName>
    </recommendedName>
</protein>
<proteinExistence type="predicted"/>
<dbReference type="InParanoid" id="S8ESZ1"/>
<gene>
    <name evidence="1" type="ORF">FOMPIDRAFT_1020859</name>
</gene>
<dbReference type="GO" id="GO:0005737">
    <property type="term" value="C:cytoplasm"/>
    <property type="evidence" value="ECO:0007669"/>
    <property type="project" value="TreeGrafter"/>
</dbReference>
<reference evidence="1 2" key="1">
    <citation type="journal article" date="2012" name="Science">
        <title>The Paleozoic origin of enzymatic lignin decomposition reconstructed from 31 fungal genomes.</title>
        <authorList>
            <person name="Floudas D."/>
            <person name="Binder M."/>
            <person name="Riley R."/>
            <person name="Barry K."/>
            <person name="Blanchette R.A."/>
            <person name="Henrissat B."/>
            <person name="Martinez A.T."/>
            <person name="Otillar R."/>
            <person name="Spatafora J.W."/>
            <person name="Yadav J.S."/>
            <person name="Aerts A."/>
            <person name="Benoit I."/>
            <person name="Boyd A."/>
            <person name="Carlson A."/>
            <person name="Copeland A."/>
            <person name="Coutinho P.M."/>
            <person name="de Vries R.P."/>
            <person name="Ferreira P."/>
            <person name="Findley K."/>
            <person name="Foster B."/>
            <person name="Gaskell J."/>
            <person name="Glotzer D."/>
            <person name="Gorecki P."/>
            <person name="Heitman J."/>
            <person name="Hesse C."/>
            <person name="Hori C."/>
            <person name="Igarashi K."/>
            <person name="Jurgens J.A."/>
            <person name="Kallen N."/>
            <person name="Kersten P."/>
            <person name="Kohler A."/>
            <person name="Kuees U."/>
            <person name="Kumar T.K.A."/>
            <person name="Kuo A."/>
            <person name="LaButti K."/>
            <person name="Larrondo L.F."/>
            <person name="Lindquist E."/>
            <person name="Ling A."/>
            <person name="Lombard V."/>
            <person name="Lucas S."/>
            <person name="Lundell T."/>
            <person name="Martin R."/>
            <person name="McLaughlin D.J."/>
            <person name="Morgenstern I."/>
            <person name="Morin E."/>
            <person name="Murat C."/>
            <person name="Nagy L.G."/>
            <person name="Nolan M."/>
            <person name="Ohm R.A."/>
            <person name="Patyshakuliyeva A."/>
            <person name="Rokas A."/>
            <person name="Ruiz-Duenas F.J."/>
            <person name="Sabat G."/>
            <person name="Salamov A."/>
            <person name="Samejima M."/>
            <person name="Schmutz J."/>
            <person name="Slot J.C."/>
            <person name="St John F."/>
            <person name="Stenlid J."/>
            <person name="Sun H."/>
            <person name="Sun S."/>
            <person name="Syed K."/>
            <person name="Tsang A."/>
            <person name="Wiebenga A."/>
            <person name="Young D."/>
            <person name="Pisabarro A."/>
            <person name="Eastwood D.C."/>
            <person name="Martin F."/>
            <person name="Cullen D."/>
            <person name="Grigoriev I.V."/>
            <person name="Hibbett D.S."/>
        </authorList>
    </citation>
    <scope>NUCLEOTIDE SEQUENCE</scope>
    <source>
        <strain evidence="2">FP-58527</strain>
    </source>
</reference>
<dbReference type="HOGENOM" id="CLU_584711_0_0_1"/>
<dbReference type="GO" id="GO:0005096">
    <property type="term" value="F:GTPase activator activity"/>
    <property type="evidence" value="ECO:0007669"/>
    <property type="project" value="TreeGrafter"/>
</dbReference>
<organism evidence="1 2">
    <name type="scientific">Fomitopsis schrenkii</name>
    <name type="common">Brown rot fungus</name>
    <dbReference type="NCBI Taxonomy" id="2126942"/>
    <lineage>
        <taxon>Eukaryota</taxon>
        <taxon>Fungi</taxon>
        <taxon>Dikarya</taxon>
        <taxon>Basidiomycota</taxon>
        <taxon>Agaricomycotina</taxon>
        <taxon>Agaricomycetes</taxon>
        <taxon>Polyporales</taxon>
        <taxon>Fomitopsis</taxon>
    </lineage>
</organism>
<dbReference type="EMBL" id="KE504333">
    <property type="protein sequence ID" value="EPS92845.1"/>
    <property type="molecule type" value="Genomic_DNA"/>
</dbReference>
<dbReference type="SUPFAM" id="SSF103657">
    <property type="entry name" value="BAR/IMD domain-like"/>
    <property type="match status" value="1"/>
</dbReference>
<keyword evidence="2" id="KW-1185">Reference proteome</keyword>
<evidence type="ECO:0000313" key="2">
    <source>
        <dbReference type="Proteomes" id="UP000015241"/>
    </source>
</evidence>
<dbReference type="PANTHER" id="PTHR23065:SF17">
    <property type="entry name" value="RHO-GTPASE-ACTIVATING PROTEIN RGD2"/>
    <property type="match status" value="1"/>
</dbReference>